<gene>
    <name evidence="2" type="ORF">NDU88_006062</name>
</gene>
<comment type="caution">
    <text evidence="2">The sequence shown here is derived from an EMBL/GenBank/DDBJ whole genome shotgun (WGS) entry which is preliminary data.</text>
</comment>
<feature type="region of interest" description="Disordered" evidence="1">
    <location>
        <begin position="52"/>
        <end position="104"/>
    </location>
</feature>
<organism evidence="2 3">
    <name type="scientific">Pleurodeles waltl</name>
    <name type="common">Iberian ribbed newt</name>
    <dbReference type="NCBI Taxonomy" id="8319"/>
    <lineage>
        <taxon>Eukaryota</taxon>
        <taxon>Metazoa</taxon>
        <taxon>Chordata</taxon>
        <taxon>Craniata</taxon>
        <taxon>Vertebrata</taxon>
        <taxon>Euteleostomi</taxon>
        <taxon>Amphibia</taxon>
        <taxon>Batrachia</taxon>
        <taxon>Caudata</taxon>
        <taxon>Salamandroidea</taxon>
        <taxon>Salamandridae</taxon>
        <taxon>Pleurodelinae</taxon>
        <taxon>Pleurodeles</taxon>
    </lineage>
</organism>
<protein>
    <submittedName>
        <fullName evidence="2">Uncharacterized protein</fullName>
    </submittedName>
</protein>
<accession>A0AAV7ULB1</accession>
<evidence type="ECO:0000313" key="2">
    <source>
        <dbReference type="EMBL" id="KAJ1189314.1"/>
    </source>
</evidence>
<proteinExistence type="predicted"/>
<name>A0AAV7ULB1_PLEWA</name>
<dbReference type="Proteomes" id="UP001066276">
    <property type="component" value="Chromosome 3_1"/>
</dbReference>
<evidence type="ECO:0000313" key="3">
    <source>
        <dbReference type="Proteomes" id="UP001066276"/>
    </source>
</evidence>
<sequence>MQHSPAAPFGRHSRAGARPWLRPLGVFLPGRSSAVFTGREVRVWSAVSIPSRVLSSPRHTSGPARPRQEGPPDRHRLSRGSPAPATILFSGTRRAGAQERARFP</sequence>
<feature type="compositionally biased region" description="Basic and acidic residues" evidence="1">
    <location>
        <begin position="66"/>
        <end position="75"/>
    </location>
</feature>
<dbReference type="AlphaFoldDB" id="A0AAV7ULB1"/>
<dbReference type="EMBL" id="JANPWB010000005">
    <property type="protein sequence ID" value="KAJ1189314.1"/>
    <property type="molecule type" value="Genomic_DNA"/>
</dbReference>
<reference evidence="2" key="1">
    <citation type="journal article" date="2022" name="bioRxiv">
        <title>Sequencing and chromosome-scale assembly of the giantPleurodeles waltlgenome.</title>
        <authorList>
            <person name="Brown T."/>
            <person name="Elewa A."/>
            <person name="Iarovenko S."/>
            <person name="Subramanian E."/>
            <person name="Araus A.J."/>
            <person name="Petzold A."/>
            <person name="Susuki M."/>
            <person name="Suzuki K.-i.T."/>
            <person name="Hayashi T."/>
            <person name="Toyoda A."/>
            <person name="Oliveira C."/>
            <person name="Osipova E."/>
            <person name="Leigh N.D."/>
            <person name="Simon A."/>
            <person name="Yun M.H."/>
        </authorList>
    </citation>
    <scope>NUCLEOTIDE SEQUENCE</scope>
    <source>
        <strain evidence="2">20211129_DDA</strain>
        <tissue evidence="2">Liver</tissue>
    </source>
</reference>
<keyword evidence="3" id="KW-1185">Reference proteome</keyword>
<evidence type="ECO:0000256" key="1">
    <source>
        <dbReference type="SAM" id="MobiDB-lite"/>
    </source>
</evidence>